<name>A0AAV9D7I2_ACOCL</name>
<gene>
    <name evidence="3" type="ORF">QJS10_CPB15g01000</name>
</gene>
<evidence type="ECO:0000256" key="1">
    <source>
        <dbReference type="SAM" id="MobiDB-lite"/>
    </source>
</evidence>
<keyword evidence="2" id="KW-0732">Signal</keyword>
<proteinExistence type="predicted"/>
<comment type="caution">
    <text evidence="3">The sequence shown here is derived from an EMBL/GenBank/DDBJ whole genome shotgun (WGS) entry which is preliminary data.</text>
</comment>
<protein>
    <recommendedName>
        <fullName evidence="5">DUF4283 domain-containing protein</fullName>
    </recommendedName>
</protein>
<dbReference type="EMBL" id="JAUJYO010000015">
    <property type="protein sequence ID" value="KAK1296876.1"/>
    <property type="molecule type" value="Genomic_DNA"/>
</dbReference>
<reference evidence="3" key="1">
    <citation type="journal article" date="2023" name="Nat. Commun.">
        <title>Diploid and tetraploid genomes of Acorus and the evolution of monocots.</title>
        <authorList>
            <person name="Ma L."/>
            <person name="Liu K.W."/>
            <person name="Li Z."/>
            <person name="Hsiao Y.Y."/>
            <person name="Qi Y."/>
            <person name="Fu T."/>
            <person name="Tang G.D."/>
            <person name="Zhang D."/>
            <person name="Sun W.H."/>
            <person name="Liu D.K."/>
            <person name="Li Y."/>
            <person name="Chen G.Z."/>
            <person name="Liu X.D."/>
            <person name="Liao X.Y."/>
            <person name="Jiang Y.T."/>
            <person name="Yu X."/>
            <person name="Hao Y."/>
            <person name="Huang J."/>
            <person name="Zhao X.W."/>
            <person name="Ke S."/>
            <person name="Chen Y.Y."/>
            <person name="Wu W.L."/>
            <person name="Hsu J.L."/>
            <person name="Lin Y.F."/>
            <person name="Huang M.D."/>
            <person name="Li C.Y."/>
            <person name="Huang L."/>
            <person name="Wang Z.W."/>
            <person name="Zhao X."/>
            <person name="Zhong W.Y."/>
            <person name="Peng D.H."/>
            <person name="Ahmad S."/>
            <person name="Lan S."/>
            <person name="Zhang J.S."/>
            <person name="Tsai W.C."/>
            <person name="Van de Peer Y."/>
            <person name="Liu Z.J."/>
        </authorList>
    </citation>
    <scope>NUCLEOTIDE SEQUENCE</scope>
    <source>
        <strain evidence="3">CP</strain>
    </source>
</reference>
<dbReference type="AlphaFoldDB" id="A0AAV9D7I2"/>
<evidence type="ECO:0000313" key="4">
    <source>
        <dbReference type="Proteomes" id="UP001180020"/>
    </source>
</evidence>
<evidence type="ECO:0000313" key="3">
    <source>
        <dbReference type="EMBL" id="KAK1296876.1"/>
    </source>
</evidence>
<feature type="signal peptide" evidence="2">
    <location>
        <begin position="1"/>
        <end position="16"/>
    </location>
</feature>
<evidence type="ECO:0008006" key="5">
    <source>
        <dbReference type="Google" id="ProtNLM"/>
    </source>
</evidence>
<keyword evidence="4" id="KW-1185">Reference proteome</keyword>
<reference evidence="3" key="2">
    <citation type="submission" date="2023-06" db="EMBL/GenBank/DDBJ databases">
        <authorList>
            <person name="Ma L."/>
            <person name="Liu K.-W."/>
            <person name="Li Z."/>
            <person name="Hsiao Y.-Y."/>
            <person name="Qi Y."/>
            <person name="Fu T."/>
            <person name="Tang G."/>
            <person name="Zhang D."/>
            <person name="Sun W.-H."/>
            <person name="Liu D.-K."/>
            <person name="Li Y."/>
            <person name="Chen G.-Z."/>
            <person name="Liu X.-D."/>
            <person name="Liao X.-Y."/>
            <person name="Jiang Y.-T."/>
            <person name="Yu X."/>
            <person name="Hao Y."/>
            <person name="Huang J."/>
            <person name="Zhao X.-W."/>
            <person name="Ke S."/>
            <person name="Chen Y.-Y."/>
            <person name="Wu W.-L."/>
            <person name="Hsu J.-L."/>
            <person name="Lin Y.-F."/>
            <person name="Huang M.-D."/>
            <person name="Li C.-Y."/>
            <person name="Huang L."/>
            <person name="Wang Z.-W."/>
            <person name="Zhao X."/>
            <person name="Zhong W.-Y."/>
            <person name="Peng D.-H."/>
            <person name="Ahmad S."/>
            <person name="Lan S."/>
            <person name="Zhang J.-S."/>
            <person name="Tsai W.-C."/>
            <person name="Van De Peer Y."/>
            <person name="Liu Z.-J."/>
        </authorList>
    </citation>
    <scope>NUCLEOTIDE SEQUENCE</scope>
    <source>
        <strain evidence="3">CP</strain>
        <tissue evidence="3">Leaves</tissue>
    </source>
</reference>
<feature type="chain" id="PRO_5043720657" description="DUF4283 domain-containing protein" evidence="2">
    <location>
        <begin position="17"/>
        <end position="175"/>
    </location>
</feature>
<dbReference type="Proteomes" id="UP001180020">
    <property type="component" value="Unassembled WGS sequence"/>
</dbReference>
<evidence type="ECO:0000256" key="2">
    <source>
        <dbReference type="SAM" id="SignalP"/>
    </source>
</evidence>
<feature type="region of interest" description="Disordered" evidence="1">
    <location>
        <begin position="44"/>
        <end position="77"/>
    </location>
</feature>
<organism evidence="3 4">
    <name type="scientific">Acorus calamus</name>
    <name type="common">Sweet flag</name>
    <dbReference type="NCBI Taxonomy" id="4465"/>
    <lineage>
        <taxon>Eukaryota</taxon>
        <taxon>Viridiplantae</taxon>
        <taxon>Streptophyta</taxon>
        <taxon>Embryophyta</taxon>
        <taxon>Tracheophyta</taxon>
        <taxon>Spermatophyta</taxon>
        <taxon>Magnoliopsida</taxon>
        <taxon>Liliopsida</taxon>
        <taxon>Acoraceae</taxon>
        <taxon>Acorus</taxon>
    </lineage>
</organism>
<sequence length="175" mass="19499">MLGLLWSALLLTHLLTRMPSPLPHKGKAIADSSPQVLVESSLKGLLPTPAPSQRGVAQSSRKSKVPRHEGPRPRRHINVLSPEVNEEAKLWSSLFTASSSNSFQPANSMDFFQPHMDGGQKVAIIEEEEAVEAEESWGHILVGYVWGKNHAYTPFVQFLHRLWNPKGVFTLSMQE</sequence>
<accession>A0AAV9D7I2</accession>